<dbReference type="Proteomes" id="UP000053477">
    <property type="component" value="Unassembled WGS sequence"/>
</dbReference>
<dbReference type="AlphaFoldDB" id="A0A0H2R7K2"/>
<dbReference type="Gene3D" id="3.40.50.1240">
    <property type="entry name" value="Phosphoglycerate mutase-like"/>
    <property type="match status" value="1"/>
</dbReference>
<dbReference type="InterPro" id="IPR050645">
    <property type="entry name" value="Histidine_acid_phosphatase"/>
</dbReference>
<proteinExistence type="predicted"/>
<dbReference type="SUPFAM" id="SSF53254">
    <property type="entry name" value="Phosphoglycerate mutase-like"/>
    <property type="match status" value="1"/>
</dbReference>
<dbReference type="InterPro" id="IPR029033">
    <property type="entry name" value="His_PPase_superfam"/>
</dbReference>
<reference evidence="1 2" key="1">
    <citation type="submission" date="2015-04" db="EMBL/GenBank/DDBJ databases">
        <title>Complete genome sequence of Schizopora paradoxa KUC8140, a cosmopolitan wood degrader in East Asia.</title>
        <authorList>
            <consortium name="DOE Joint Genome Institute"/>
            <person name="Min B."/>
            <person name="Park H."/>
            <person name="Jang Y."/>
            <person name="Kim J.-J."/>
            <person name="Kim K.H."/>
            <person name="Pangilinan J."/>
            <person name="Lipzen A."/>
            <person name="Riley R."/>
            <person name="Grigoriev I.V."/>
            <person name="Spatafora J.W."/>
            <person name="Choi I.-G."/>
        </authorList>
    </citation>
    <scope>NUCLEOTIDE SEQUENCE [LARGE SCALE GENOMIC DNA]</scope>
    <source>
        <strain evidence="1 2">KUC8140</strain>
    </source>
</reference>
<dbReference type="PANTHER" id="PTHR11567:SF142">
    <property type="entry name" value="PHOSPHOGLYCERATE MUTASE-LIKE PROTEIN"/>
    <property type="match status" value="1"/>
</dbReference>
<dbReference type="GO" id="GO:0016791">
    <property type="term" value="F:phosphatase activity"/>
    <property type="evidence" value="ECO:0007669"/>
    <property type="project" value="TreeGrafter"/>
</dbReference>
<protein>
    <submittedName>
        <fullName evidence="1">Phosphoglycerate mutase-like protein</fullName>
    </submittedName>
</protein>
<evidence type="ECO:0000313" key="2">
    <source>
        <dbReference type="Proteomes" id="UP000053477"/>
    </source>
</evidence>
<name>A0A0H2R7K2_9AGAM</name>
<organism evidence="1 2">
    <name type="scientific">Schizopora paradoxa</name>
    <dbReference type="NCBI Taxonomy" id="27342"/>
    <lineage>
        <taxon>Eukaryota</taxon>
        <taxon>Fungi</taxon>
        <taxon>Dikarya</taxon>
        <taxon>Basidiomycota</taxon>
        <taxon>Agaricomycotina</taxon>
        <taxon>Agaricomycetes</taxon>
        <taxon>Hymenochaetales</taxon>
        <taxon>Schizoporaceae</taxon>
        <taxon>Schizopora</taxon>
    </lineage>
</organism>
<keyword evidence="2" id="KW-1185">Reference proteome</keyword>
<dbReference type="STRING" id="27342.A0A0H2R7K2"/>
<dbReference type="PANTHER" id="PTHR11567">
    <property type="entry name" value="ACID PHOSPHATASE-RELATED"/>
    <property type="match status" value="1"/>
</dbReference>
<dbReference type="OrthoDB" id="258392at2759"/>
<accession>A0A0H2R7K2</accession>
<sequence>MSSSDVIGVVILARHGDREGFYQDPITYTASATQITALGNVQEFQLGQQFRSMYINASSPTFVQGMNTVLFDQTQVQVQADGGGEGGVIFASSISVAQGLWPATSNYNSTLANGTTVVAPLGGYQYVLSASINPNDDVSLEGFTSCNTFNNATLAFYNSAAFKQVAAENAAFLNSLPPFLDGRPVSLENMIFDYMNVQSIHNETFAKALPDGFLERVRALANFHEYGVFSSPQVDGIGNIAGRTMLPNIITGFQAIANASNPLKFVYEAISYKPFISLFNMTGVASTYPELAGIVEYAAAVVYEVRPGATPNDPMIRMIFKNGTNDIFRTYNMFGQPGDIP</sequence>
<dbReference type="EMBL" id="KQ086309">
    <property type="protein sequence ID" value="KLO05428.1"/>
    <property type="molecule type" value="Genomic_DNA"/>
</dbReference>
<evidence type="ECO:0000313" key="1">
    <source>
        <dbReference type="EMBL" id="KLO05428.1"/>
    </source>
</evidence>
<feature type="non-terminal residue" evidence="1">
    <location>
        <position position="341"/>
    </location>
</feature>
<gene>
    <name evidence="1" type="ORF">SCHPADRAFT_839400</name>
</gene>
<dbReference type="InParanoid" id="A0A0H2R7K2"/>